<gene>
    <name evidence="1" type="ORF">AK88_04543</name>
</gene>
<name>A0A0D9QJD1_PLAFR</name>
<dbReference type="RefSeq" id="XP_012337576.1">
    <property type="nucleotide sequence ID" value="XM_012482153.1"/>
</dbReference>
<evidence type="ECO:0000313" key="2">
    <source>
        <dbReference type="Proteomes" id="UP000054561"/>
    </source>
</evidence>
<dbReference type="OrthoDB" id="369002at2759"/>
<keyword evidence="2" id="KW-1185">Reference proteome</keyword>
<accession>A0A0D9QJD1</accession>
<reference evidence="1 2" key="1">
    <citation type="submission" date="2014-03" db="EMBL/GenBank/DDBJ databases">
        <title>The Genome Sequence of Plasmodium fragile nilgiri.</title>
        <authorList>
            <consortium name="The Broad Institute Genomics Platform"/>
            <consortium name="The Broad Institute Genome Sequencing Center for Infectious Disease"/>
            <person name="Neafsey D."/>
            <person name="Duraisingh M."/>
            <person name="Young S.K."/>
            <person name="Zeng Q."/>
            <person name="Gargeya S."/>
            <person name="Abouelleil A."/>
            <person name="Alvarado L."/>
            <person name="Chapman S.B."/>
            <person name="Gainer-Dewar J."/>
            <person name="Goldberg J."/>
            <person name="Griggs A."/>
            <person name="Gujja S."/>
            <person name="Hansen M."/>
            <person name="Howarth C."/>
            <person name="Imamovic A."/>
            <person name="Larimer J."/>
            <person name="Pearson M."/>
            <person name="Poon T.W."/>
            <person name="Priest M."/>
            <person name="Roberts A."/>
            <person name="Saif S."/>
            <person name="Shea T."/>
            <person name="Sykes S."/>
            <person name="Wortman J."/>
            <person name="Nusbaum C."/>
            <person name="Birren B."/>
        </authorList>
    </citation>
    <scope>NUCLEOTIDE SEQUENCE [LARGE SCALE GENOMIC DNA]</scope>
    <source>
        <strain evidence="2">nilgiri</strain>
    </source>
</reference>
<evidence type="ECO:0008006" key="3">
    <source>
        <dbReference type="Google" id="ProtNLM"/>
    </source>
</evidence>
<dbReference type="Proteomes" id="UP000054561">
    <property type="component" value="Unassembled WGS sequence"/>
</dbReference>
<dbReference type="EMBL" id="KQ001710">
    <property type="protein sequence ID" value="KJP85836.1"/>
    <property type="molecule type" value="Genomic_DNA"/>
</dbReference>
<protein>
    <recommendedName>
        <fullName evidence="3">Checkpoint protein</fullName>
    </recommendedName>
</protein>
<dbReference type="AlphaFoldDB" id="A0A0D9QJD1"/>
<proteinExistence type="predicted"/>
<evidence type="ECO:0000313" key="1">
    <source>
        <dbReference type="EMBL" id="KJP85836.1"/>
    </source>
</evidence>
<sequence>MKLHAEFKPDGIDDFSHVLKGLKDFSSFAMENSFLCFKFSEKYLYIFGNEKNHVEIFIKISMDDLFYDNFILKSATNHEIIILVYIFQIYDIFKNVSKSTKITIDLFDKNGICILLFKHQCCVTDALKKFECGIELINPSLTAFPNMRVNKNAFSINCKLRKCCKILNTYSKFQSDNVELNFNIANKQCDVVFLLDSITTKNVTTLKNNYVLKDFMDKQAKQEKGHNNGKFNLKKVIYIKTLTKALKILNECRNNKDDVGIFKIIVPYNTCWFALKLGQFESSGNWKVLIVITDLSPDL</sequence>
<dbReference type="Gene3D" id="3.70.10.10">
    <property type="match status" value="1"/>
</dbReference>
<dbReference type="OMA" id="CRNNKDD"/>
<dbReference type="VEuPathDB" id="PlasmoDB:AK88_04543"/>
<organism evidence="1 2">
    <name type="scientific">Plasmodium fragile</name>
    <dbReference type="NCBI Taxonomy" id="5857"/>
    <lineage>
        <taxon>Eukaryota</taxon>
        <taxon>Sar</taxon>
        <taxon>Alveolata</taxon>
        <taxon>Apicomplexa</taxon>
        <taxon>Aconoidasida</taxon>
        <taxon>Haemosporida</taxon>
        <taxon>Plasmodiidae</taxon>
        <taxon>Plasmodium</taxon>
        <taxon>Plasmodium (Plasmodium)</taxon>
    </lineage>
</organism>
<dbReference type="GeneID" id="24269857"/>